<reference evidence="1" key="1">
    <citation type="submission" date="2022-03" db="EMBL/GenBank/DDBJ databases">
        <title>Identification of a novel bacterium isolated from mangrove sediments.</title>
        <authorList>
            <person name="Pan X."/>
        </authorList>
    </citation>
    <scope>NUCLEOTIDE SEQUENCE</scope>
    <source>
        <strain evidence="1">B2580</strain>
    </source>
</reference>
<sequence length="174" mass="19531">MRKRNKNKPNHTGRNPTSRFARLDHRLLNSPAYRALSVAARALLVELTMLDNGENNGSLYLSIRDAAGRLGMADLSAVRCAFDELQELGFIEMTEDASFHVKVAEKSRARCWRLTWLAGPGRKGPSMTFVERQPPPGTKAHRRMERGLRALKAFRKDRDTGRLPVLDSDTMGGN</sequence>
<evidence type="ECO:0000313" key="1">
    <source>
        <dbReference type="EMBL" id="MCJ2180893.1"/>
    </source>
</evidence>
<comment type="caution">
    <text evidence="1">The sequence shown here is derived from an EMBL/GenBank/DDBJ whole genome shotgun (WGS) entry which is preliminary data.</text>
</comment>
<accession>A0ABT0B7C8</accession>
<dbReference type="RefSeq" id="WP_243996340.1">
    <property type="nucleotide sequence ID" value="NZ_JALHLE010000045.1"/>
</dbReference>
<protein>
    <recommendedName>
        <fullName evidence="3">Helix-turn-helix domain-containing protein</fullName>
    </recommendedName>
</protein>
<name>A0ABT0B7C8_9SPHN</name>
<proteinExistence type="predicted"/>
<evidence type="ECO:0008006" key="3">
    <source>
        <dbReference type="Google" id="ProtNLM"/>
    </source>
</evidence>
<organism evidence="1 2">
    <name type="scientific">Novosphingobium album</name>
    <name type="common">ex Hu et al. 2023</name>
    <dbReference type="NCBI Taxonomy" id="2930093"/>
    <lineage>
        <taxon>Bacteria</taxon>
        <taxon>Pseudomonadati</taxon>
        <taxon>Pseudomonadota</taxon>
        <taxon>Alphaproteobacteria</taxon>
        <taxon>Sphingomonadales</taxon>
        <taxon>Sphingomonadaceae</taxon>
        <taxon>Novosphingobium</taxon>
    </lineage>
</organism>
<keyword evidence="2" id="KW-1185">Reference proteome</keyword>
<gene>
    <name evidence="1" type="ORF">MTR64_20165</name>
</gene>
<dbReference type="Proteomes" id="UP001162880">
    <property type="component" value="Unassembled WGS sequence"/>
</dbReference>
<evidence type="ECO:0000313" key="2">
    <source>
        <dbReference type="Proteomes" id="UP001162880"/>
    </source>
</evidence>
<dbReference type="EMBL" id="JALHLE010000045">
    <property type="protein sequence ID" value="MCJ2180893.1"/>
    <property type="molecule type" value="Genomic_DNA"/>
</dbReference>